<gene>
    <name evidence="2" type="ORF">RHABOEDO_000104</name>
</gene>
<organism evidence="2 3">
    <name type="scientific">Candidatus Rhabdochlamydia oedothoracis</name>
    <dbReference type="NCBI Taxonomy" id="2720720"/>
    <lineage>
        <taxon>Bacteria</taxon>
        <taxon>Pseudomonadati</taxon>
        <taxon>Chlamydiota</taxon>
        <taxon>Chlamydiia</taxon>
        <taxon>Parachlamydiales</taxon>
        <taxon>Candidatus Rhabdochlamydiaceae</taxon>
        <taxon>Candidatus Rhabdochlamydia</taxon>
    </lineage>
</organism>
<sequence>MKKYMILACTMVCLSIFADSTINSETGETFLEDMEIVNLCDLTEDDLLQVTQGLHPDKIIEFSANTTLPIDCYLRGDLINLVQNVEKWGVIEIKQTFYARCTGKELLFSSDLTEWKPLLEFITGEAFVILSLQDGQTFLAIGTELIRRT</sequence>
<protein>
    <submittedName>
        <fullName evidence="2">Uncharacterized protein</fullName>
    </submittedName>
</protein>
<reference evidence="2 3" key="1">
    <citation type="journal article" date="2022" name="bioRxiv">
        <title>Ecology and evolution of chlamydial symbionts of arthropods.</title>
        <authorList>
            <person name="Halter T."/>
            <person name="Koestlbacher S."/>
            <person name="Collingro A."/>
            <person name="Sixt B.S."/>
            <person name="Toenshoff E.R."/>
            <person name="Hendrickx F."/>
            <person name="Kostanjsek R."/>
            <person name="Horn M."/>
        </authorList>
    </citation>
    <scope>NUCLEOTIDE SEQUENCE [LARGE SCALE GENOMIC DNA]</scope>
    <source>
        <strain evidence="2">W744xW776</strain>
    </source>
</reference>
<feature type="chain" id="PRO_5046798811" evidence="1">
    <location>
        <begin position="19"/>
        <end position="149"/>
    </location>
</feature>
<evidence type="ECO:0000313" key="2">
    <source>
        <dbReference type="EMBL" id="QYF48015.1"/>
    </source>
</evidence>
<proteinExistence type="predicted"/>
<dbReference type="Proteomes" id="UP000826014">
    <property type="component" value="Chromosome"/>
</dbReference>
<keyword evidence="3" id="KW-1185">Reference proteome</keyword>
<name>A0ABX8UYH9_9BACT</name>
<dbReference type="RefSeq" id="WP_215216698.1">
    <property type="nucleotide sequence ID" value="NZ_CP075587.1"/>
</dbReference>
<keyword evidence="1" id="KW-0732">Signal</keyword>
<evidence type="ECO:0000256" key="1">
    <source>
        <dbReference type="SAM" id="SignalP"/>
    </source>
</evidence>
<evidence type="ECO:0000313" key="3">
    <source>
        <dbReference type="Proteomes" id="UP000826014"/>
    </source>
</evidence>
<dbReference type="EMBL" id="CP075587">
    <property type="protein sequence ID" value="QYF48015.1"/>
    <property type="molecule type" value="Genomic_DNA"/>
</dbReference>
<feature type="signal peptide" evidence="1">
    <location>
        <begin position="1"/>
        <end position="18"/>
    </location>
</feature>
<accession>A0ABX8UYH9</accession>